<gene>
    <name evidence="2" type="ORF">MRX98_01285</name>
</gene>
<dbReference type="CDD" id="cd01741">
    <property type="entry name" value="GATase1_1"/>
    <property type="match status" value="1"/>
</dbReference>
<dbReference type="FunFam" id="3.40.50.880:FF:000033">
    <property type="entry name" value="Glutamine amidotransferase class-I"/>
    <property type="match status" value="1"/>
</dbReference>
<feature type="domain" description="Glutamine amidotransferase" evidence="1">
    <location>
        <begin position="6"/>
        <end position="142"/>
    </location>
</feature>
<dbReference type="InterPro" id="IPR017926">
    <property type="entry name" value="GATASE"/>
</dbReference>
<protein>
    <submittedName>
        <fullName evidence="2">Type 1 glutamine amidotransferase</fullName>
    </submittedName>
</protein>
<evidence type="ECO:0000259" key="1">
    <source>
        <dbReference type="Pfam" id="PF00117"/>
    </source>
</evidence>
<evidence type="ECO:0000313" key="2">
    <source>
        <dbReference type="EMBL" id="MCJ8499192.1"/>
    </source>
</evidence>
<dbReference type="InterPro" id="IPR029062">
    <property type="entry name" value="Class_I_gatase-like"/>
</dbReference>
<dbReference type="Pfam" id="PF00117">
    <property type="entry name" value="GATase"/>
    <property type="match status" value="1"/>
</dbReference>
<dbReference type="PANTHER" id="PTHR42695">
    <property type="entry name" value="GLUTAMINE AMIDOTRANSFERASE YLR126C-RELATED"/>
    <property type="match status" value="1"/>
</dbReference>
<dbReference type="Proteomes" id="UP001165427">
    <property type="component" value="Unassembled WGS sequence"/>
</dbReference>
<dbReference type="EMBL" id="JALJRB010000001">
    <property type="protein sequence ID" value="MCJ8499192.1"/>
    <property type="molecule type" value="Genomic_DNA"/>
</dbReference>
<dbReference type="Gene3D" id="3.40.50.880">
    <property type="match status" value="1"/>
</dbReference>
<dbReference type="GO" id="GO:0005829">
    <property type="term" value="C:cytosol"/>
    <property type="evidence" value="ECO:0007669"/>
    <property type="project" value="TreeGrafter"/>
</dbReference>
<evidence type="ECO:0000313" key="3">
    <source>
        <dbReference type="Proteomes" id="UP001165427"/>
    </source>
</evidence>
<dbReference type="AlphaFoldDB" id="A0AA41QZA4"/>
<sequence>MDVPKAEEIDLLVIMGGPMSVNDEDQFPWLALEKHFVRAVIAAEKPVLGICLGAQVIANAMGAKVYPNREKEIGWFPVQGVHPTAGDRFAFPPSQTVFHWHGETFDLPPGAIRLATSQGCENQAFQLGKRVLGLQFHLETTPALVTELVAHCGDELVPSKYVQTAEALLSSAGPDRYTAMNGLMGRILAYLVRSDG</sequence>
<keyword evidence="3" id="KW-1185">Reference proteome</keyword>
<dbReference type="PROSITE" id="PS51273">
    <property type="entry name" value="GATASE_TYPE_1"/>
    <property type="match status" value="1"/>
</dbReference>
<keyword evidence="2" id="KW-0315">Glutamine amidotransferase</keyword>
<dbReference type="SUPFAM" id="SSF52317">
    <property type="entry name" value="Class I glutamine amidotransferase-like"/>
    <property type="match status" value="1"/>
</dbReference>
<reference evidence="2" key="1">
    <citation type="submission" date="2022-04" db="EMBL/GenBank/DDBJ databases">
        <title>Desulfatitalea alkaliphila sp. nov., a novel anaerobic sulfate-reducing bacterium isolated from terrestrial mud volcano, Taman Peninsula, Russia.</title>
        <authorList>
            <person name="Khomyakova M.A."/>
            <person name="Merkel A.Y."/>
            <person name="Slobodkin A.I."/>
        </authorList>
    </citation>
    <scope>NUCLEOTIDE SEQUENCE</scope>
    <source>
        <strain evidence="2">M08but</strain>
    </source>
</reference>
<name>A0AA41QZA4_9BACT</name>
<comment type="caution">
    <text evidence="2">The sequence shown here is derived from an EMBL/GenBank/DDBJ whole genome shotgun (WGS) entry which is preliminary data.</text>
</comment>
<organism evidence="2 3">
    <name type="scientific">Desulfatitalea alkaliphila</name>
    <dbReference type="NCBI Taxonomy" id="2929485"/>
    <lineage>
        <taxon>Bacteria</taxon>
        <taxon>Pseudomonadati</taxon>
        <taxon>Thermodesulfobacteriota</taxon>
        <taxon>Desulfobacteria</taxon>
        <taxon>Desulfobacterales</taxon>
        <taxon>Desulfosarcinaceae</taxon>
        <taxon>Desulfatitalea</taxon>
    </lineage>
</organism>
<proteinExistence type="predicted"/>
<accession>A0AA41QZA4</accession>
<dbReference type="InterPro" id="IPR044992">
    <property type="entry name" value="ChyE-like"/>
</dbReference>
<dbReference type="PANTHER" id="PTHR42695:SF5">
    <property type="entry name" value="GLUTAMINE AMIDOTRANSFERASE YLR126C-RELATED"/>
    <property type="match status" value="1"/>
</dbReference>